<dbReference type="SUPFAM" id="SSF51419">
    <property type="entry name" value="PLP-binding barrel"/>
    <property type="match status" value="1"/>
</dbReference>
<feature type="modified residue" description="N6-(pyridoxal phosphate)lysine" evidence="2 3">
    <location>
        <position position="61"/>
    </location>
</feature>
<dbReference type="AlphaFoldDB" id="A0A1K0JFJ8"/>
<comment type="cofactor">
    <cofactor evidence="3">
        <name>pyridoxal 5'-phosphate</name>
        <dbReference type="ChEBI" id="CHEBI:597326"/>
    </cofactor>
</comment>
<dbReference type="GO" id="GO:0030170">
    <property type="term" value="F:pyridoxal phosphate binding"/>
    <property type="evidence" value="ECO:0007669"/>
    <property type="project" value="UniProtKB-UniRule"/>
</dbReference>
<evidence type="ECO:0000256" key="1">
    <source>
        <dbReference type="ARBA" id="ARBA00022898"/>
    </source>
</evidence>
<feature type="domain" description="Alanine racemase N-terminal" evidence="5">
    <location>
        <begin position="32"/>
        <end position="253"/>
    </location>
</feature>
<proteinExistence type="inferred from homology"/>
<dbReference type="PANTHER" id="PTHR10146:SF14">
    <property type="entry name" value="PYRIDOXAL PHOSPHATE HOMEOSTASIS PROTEIN"/>
    <property type="match status" value="1"/>
</dbReference>
<dbReference type="PROSITE" id="PS01211">
    <property type="entry name" value="UPF0001"/>
    <property type="match status" value="1"/>
</dbReference>
<dbReference type="FunFam" id="3.20.20.10:FF:000004">
    <property type="entry name" value="Pyridoxal phosphate homeostasis protein"/>
    <property type="match status" value="1"/>
</dbReference>
<sequence>MSIYNDPTLNSYPYFAYVLLYVRRIMSVIAANLQAVHQRIAAAAQQAGRQPADIALLAVSKTVPPDRIRAAYAAGQVAFGENYVQEGVDKIAALADLRHRLQWHFIGPLQSNKTRLVAEHFDWVHAVDRLRIAERLSAQRPAGMAALQVCIQINISGEASKSGIAPAEVPALAHAVAALPGLRLRGLMAIPEPEHDSAAQRRPFAAMRAMLQALRADGLDLDTLSMGMSGDMEAAIAEGATLVRIGTAIFGARQYP</sequence>
<protein>
    <recommendedName>
        <fullName evidence="2">Pyridoxal phosphate homeostasis protein</fullName>
        <shortName evidence="2">PLP homeostasis protein</shortName>
    </recommendedName>
</protein>
<dbReference type="EMBL" id="FMSH01000352">
    <property type="protein sequence ID" value="SCU82843.1"/>
    <property type="molecule type" value="Genomic_DNA"/>
</dbReference>
<dbReference type="Pfam" id="PF01168">
    <property type="entry name" value="Ala_racemase_N"/>
    <property type="match status" value="1"/>
</dbReference>
<accession>A0A1K0JFJ8</accession>
<dbReference type="CDD" id="cd06824">
    <property type="entry name" value="PLPDE_III_Yggs_like"/>
    <property type="match status" value="1"/>
</dbReference>
<comment type="similarity">
    <text evidence="2 4">Belongs to the pyridoxal phosphate-binding protein YggS/PROSC family.</text>
</comment>
<dbReference type="InterPro" id="IPR029066">
    <property type="entry name" value="PLP-binding_barrel"/>
</dbReference>
<dbReference type="PANTHER" id="PTHR10146">
    <property type="entry name" value="PROLINE SYNTHETASE CO-TRANSCRIBED BACTERIAL HOMOLOG PROTEIN"/>
    <property type="match status" value="1"/>
</dbReference>
<organism evidence="6">
    <name type="scientific">Cupriavidus necator</name>
    <name type="common">Alcaligenes eutrophus</name>
    <name type="synonym">Ralstonia eutropha</name>
    <dbReference type="NCBI Taxonomy" id="106590"/>
    <lineage>
        <taxon>Bacteria</taxon>
        <taxon>Pseudomonadati</taxon>
        <taxon>Pseudomonadota</taxon>
        <taxon>Betaproteobacteria</taxon>
        <taxon>Burkholderiales</taxon>
        <taxon>Burkholderiaceae</taxon>
        <taxon>Cupriavidus</taxon>
    </lineage>
</organism>
<evidence type="ECO:0000313" key="6">
    <source>
        <dbReference type="EMBL" id="SCU82843.1"/>
    </source>
</evidence>
<dbReference type="PIRSF" id="PIRSF004848">
    <property type="entry name" value="YBL036c_PLPDEIII"/>
    <property type="match status" value="1"/>
</dbReference>
<comment type="function">
    <text evidence="2">Pyridoxal 5'-phosphate (PLP)-binding protein, which is involved in PLP homeostasis.</text>
</comment>
<dbReference type="InterPro" id="IPR001608">
    <property type="entry name" value="Ala_racemase_N"/>
</dbReference>
<keyword evidence="1 2" id="KW-0663">Pyridoxal phosphate</keyword>
<reference evidence="6" key="1">
    <citation type="submission" date="2016-09" db="EMBL/GenBank/DDBJ databases">
        <authorList>
            <person name="Capua I."/>
            <person name="De Benedictis P."/>
            <person name="Joannis T."/>
            <person name="Lombin L.H."/>
            <person name="Cattoli G."/>
        </authorList>
    </citation>
    <scope>NUCLEOTIDE SEQUENCE</scope>
    <source>
        <strain evidence="6">B9</strain>
    </source>
</reference>
<dbReference type="InterPro" id="IPR011078">
    <property type="entry name" value="PyrdxlP_homeostasis"/>
</dbReference>
<gene>
    <name evidence="6" type="primary">yggS</name>
    <name evidence="6" type="ORF">CNECB9_4150030</name>
</gene>
<evidence type="ECO:0000256" key="4">
    <source>
        <dbReference type="RuleBase" id="RU004514"/>
    </source>
</evidence>
<dbReference type="NCBIfam" id="TIGR00044">
    <property type="entry name" value="YggS family pyridoxal phosphate-dependent enzyme"/>
    <property type="match status" value="1"/>
</dbReference>
<name>A0A1K0JFJ8_CUPNE</name>
<evidence type="ECO:0000259" key="5">
    <source>
        <dbReference type="Pfam" id="PF01168"/>
    </source>
</evidence>
<dbReference type="Gene3D" id="3.20.20.10">
    <property type="entry name" value="Alanine racemase"/>
    <property type="match status" value="1"/>
</dbReference>
<evidence type="ECO:0000256" key="2">
    <source>
        <dbReference type="HAMAP-Rule" id="MF_02087"/>
    </source>
</evidence>
<evidence type="ECO:0000256" key="3">
    <source>
        <dbReference type="PIRSR" id="PIRSR004848-1"/>
    </source>
</evidence>
<dbReference type="HAMAP" id="MF_02087">
    <property type="entry name" value="PLP_homeostasis"/>
    <property type="match status" value="1"/>
</dbReference>